<protein>
    <submittedName>
        <fullName evidence="2">Uncharacterized protein</fullName>
    </submittedName>
</protein>
<gene>
    <name evidence="2" type="ORF">EV643_11569</name>
</gene>
<proteinExistence type="predicted"/>
<evidence type="ECO:0000256" key="1">
    <source>
        <dbReference type="SAM" id="Phobius"/>
    </source>
</evidence>
<keyword evidence="3" id="KW-1185">Reference proteome</keyword>
<comment type="caution">
    <text evidence="2">The sequence shown here is derived from an EMBL/GenBank/DDBJ whole genome shotgun (WGS) entry which is preliminary data.</text>
</comment>
<organism evidence="2 3">
    <name type="scientific">Kribbella caucasensis</name>
    <dbReference type="NCBI Taxonomy" id="2512215"/>
    <lineage>
        <taxon>Bacteria</taxon>
        <taxon>Bacillati</taxon>
        <taxon>Actinomycetota</taxon>
        <taxon>Actinomycetes</taxon>
        <taxon>Propionibacteriales</taxon>
        <taxon>Kribbellaceae</taxon>
        <taxon>Kribbella</taxon>
    </lineage>
</organism>
<evidence type="ECO:0000313" key="2">
    <source>
        <dbReference type="EMBL" id="TDO44569.1"/>
    </source>
</evidence>
<keyword evidence="1" id="KW-0812">Transmembrane</keyword>
<keyword evidence="1" id="KW-0472">Membrane</keyword>
<feature type="transmembrane region" description="Helical" evidence="1">
    <location>
        <begin position="20"/>
        <end position="38"/>
    </location>
</feature>
<dbReference type="AlphaFoldDB" id="A0A4R6K9B9"/>
<dbReference type="EMBL" id="SNWQ01000015">
    <property type="protein sequence ID" value="TDO44569.1"/>
    <property type="molecule type" value="Genomic_DNA"/>
</dbReference>
<feature type="transmembrane region" description="Helical" evidence="1">
    <location>
        <begin position="44"/>
        <end position="71"/>
    </location>
</feature>
<reference evidence="2 3" key="1">
    <citation type="submission" date="2019-03" db="EMBL/GenBank/DDBJ databases">
        <title>Genomic Encyclopedia of Type Strains, Phase III (KMG-III): the genomes of soil and plant-associated and newly described type strains.</title>
        <authorList>
            <person name="Whitman W."/>
        </authorList>
    </citation>
    <scope>NUCLEOTIDE SEQUENCE [LARGE SCALE GENOMIC DNA]</scope>
    <source>
        <strain evidence="2 3">VKM Ac-2527</strain>
    </source>
</reference>
<dbReference type="RefSeq" id="WP_133803119.1">
    <property type="nucleotide sequence ID" value="NZ_SNWQ01000015.1"/>
</dbReference>
<dbReference type="OrthoDB" id="9914177at2"/>
<keyword evidence="1" id="KW-1133">Transmembrane helix</keyword>
<accession>A0A4R6K9B9</accession>
<sequence>MVATNTRRKRTSFVKRVARWNANLVALTSLMVTLTGLLRQTAQVVLIVVAAMTVFYPGLLPLVAATLALLLQIRRT</sequence>
<name>A0A4R6K9B9_9ACTN</name>
<evidence type="ECO:0000313" key="3">
    <source>
        <dbReference type="Proteomes" id="UP000295388"/>
    </source>
</evidence>
<dbReference type="Proteomes" id="UP000295388">
    <property type="component" value="Unassembled WGS sequence"/>
</dbReference>